<gene>
    <name evidence="2" type="ORF">E5S68_05125</name>
</gene>
<dbReference type="GO" id="GO:0016747">
    <property type="term" value="F:acyltransferase activity, transferring groups other than amino-acyl groups"/>
    <property type="evidence" value="ECO:0007669"/>
    <property type="project" value="InterPro"/>
</dbReference>
<comment type="caution">
    <text evidence="2">The sequence shown here is derived from an EMBL/GenBank/DDBJ whole genome shotgun (WGS) entry which is preliminary data.</text>
</comment>
<dbReference type="PANTHER" id="PTHR43792">
    <property type="entry name" value="GNAT FAMILY, PUTATIVE (AFU_ORTHOLOGUE AFUA_3G00765)-RELATED-RELATED"/>
    <property type="match status" value="1"/>
</dbReference>
<dbReference type="RefSeq" id="WP_135782621.1">
    <property type="nucleotide sequence ID" value="NZ_MRXY01000003.1"/>
</dbReference>
<sequence length="189" mass="21555">MENLYVKLAAYREMETERLRLRPVTLEDAPAMFEYASDEAVTRYTFTTNQSLEETRNNIALFYLASPLGKWGIELKENGKFIGTIDLLDLDLCLKKGSIGYVLNKDYWNQGLATEATKAVISLAFEQLGMNKIIAVHDKDNPASGRVMAKSGMQFSHEETYAMLDLHEEGRMVTRVHYVLTKEEFLAEK</sequence>
<dbReference type="Proteomes" id="UP000297986">
    <property type="component" value="Unassembled WGS sequence"/>
</dbReference>
<keyword evidence="3" id="KW-1185">Reference proteome</keyword>
<dbReference type="InterPro" id="IPR016181">
    <property type="entry name" value="Acyl_CoA_acyltransferase"/>
</dbReference>
<keyword evidence="2" id="KW-0808">Transferase</keyword>
<dbReference type="PROSITE" id="PS51186">
    <property type="entry name" value="GNAT"/>
    <property type="match status" value="1"/>
</dbReference>
<evidence type="ECO:0000259" key="1">
    <source>
        <dbReference type="PROSITE" id="PS51186"/>
    </source>
</evidence>
<dbReference type="PANTHER" id="PTHR43792:SF1">
    <property type="entry name" value="N-ACETYLTRANSFERASE DOMAIN-CONTAINING PROTEIN"/>
    <property type="match status" value="1"/>
</dbReference>
<dbReference type="SUPFAM" id="SSF55729">
    <property type="entry name" value="Acyl-CoA N-acyltransferases (Nat)"/>
    <property type="match status" value="1"/>
</dbReference>
<proteinExistence type="predicted"/>
<reference evidence="2 3" key="1">
    <citation type="submission" date="2019-04" db="EMBL/GenBank/DDBJ databases">
        <title>Genome sequencing of Streptococcus rubneri DSM 26920(T).</title>
        <authorList>
            <person name="Kook J.-K."/>
            <person name="Park S.-N."/>
            <person name="Lim Y.K."/>
        </authorList>
    </citation>
    <scope>NUCLEOTIDE SEQUENCE [LARGE SCALE GENOMIC DNA]</scope>
    <source>
        <strain evidence="2 3">DSM 26920</strain>
    </source>
</reference>
<evidence type="ECO:0000313" key="3">
    <source>
        <dbReference type="Proteomes" id="UP000297986"/>
    </source>
</evidence>
<dbReference type="Pfam" id="PF13302">
    <property type="entry name" value="Acetyltransf_3"/>
    <property type="match status" value="1"/>
</dbReference>
<accession>A0A4Z1DW54</accession>
<evidence type="ECO:0000313" key="2">
    <source>
        <dbReference type="EMBL" id="TGN92317.1"/>
    </source>
</evidence>
<dbReference type="OrthoDB" id="9798081at2"/>
<protein>
    <submittedName>
        <fullName evidence="2">N-acetyltransferase</fullName>
    </submittedName>
</protein>
<feature type="domain" description="N-acetyltransferase" evidence="1">
    <location>
        <begin position="19"/>
        <end position="177"/>
    </location>
</feature>
<organism evidence="2 3">
    <name type="scientific">Streptococcus rubneri</name>
    <dbReference type="NCBI Taxonomy" id="1234680"/>
    <lineage>
        <taxon>Bacteria</taxon>
        <taxon>Bacillati</taxon>
        <taxon>Bacillota</taxon>
        <taxon>Bacilli</taxon>
        <taxon>Lactobacillales</taxon>
        <taxon>Streptococcaceae</taxon>
        <taxon>Streptococcus</taxon>
    </lineage>
</organism>
<dbReference type="InterPro" id="IPR000182">
    <property type="entry name" value="GNAT_dom"/>
</dbReference>
<dbReference type="InterPro" id="IPR051531">
    <property type="entry name" value="N-acetyltransferase"/>
</dbReference>
<name>A0A4Z1DW54_9STRE</name>
<dbReference type="EMBL" id="SRRP01000001">
    <property type="protein sequence ID" value="TGN92317.1"/>
    <property type="molecule type" value="Genomic_DNA"/>
</dbReference>
<dbReference type="AlphaFoldDB" id="A0A4Z1DW54"/>
<dbReference type="Gene3D" id="3.40.630.30">
    <property type="match status" value="1"/>
</dbReference>